<reference evidence="4 5" key="1">
    <citation type="submission" date="2016-10" db="EMBL/GenBank/DDBJ databases">
        <authorList>
            <person name="de Groot N.N."/>
        </authorList>
    </citation>
    <scope>NUCLEOTIDE SEQUENCE [LARGE SCALE GENOMIC DNA]</scope>
    <source>
        <strain evidence="4 5">DSM 26424</strain>
    </source>
</reference>
<dbReference type="InterPro" id="IPR010426">
    <property type="entry name" value="MTTB_MeTrfase"/>
</dbReference>
<dbReference type="RefSeq" id="WP_089851382.1">
    <property type="nucleotide sequence ID" value="NZ_FNEJ01000028.1"/>
</dbReference>
<dbReference type="OrthoDB" id="5713681at2"/>
<keyword evidence="3 4" id="KW-0808">Transferase</keyword>
<name>A0A1G8T7J5_9RHOB</name>
<gene>
    <name evidence="4" type="ORF">SAMN04487993_102841</name>
</gene>
<comment type="similarity">
    <text evidence="1">Belongs to the trimethylamine methyltransferase family.</text>
</comment>
<dbReference type="Gene3D" id="3.20.20.480">
    <property type="entry name" value="Trimethylamine methyltransferase-like"/>
    <property type="match status" value="1"/>
</dbReference>
<protein>
    <submittedName>
        <fullName evidence="4">Trimethylamine---corrinoid protein Co-methyltransferase</fullName>
    </submittedName>
</protein>
<dbReference type="EMBL" id="FNEJ01000028">
    <property type="protein sequence ID" value="SDJ37522.1"/>
    <property type="molecule type" value="Genomic_DNA"/>
</dbReference>
<organism evidence="4 5">
    <name type="scientific">Salipiger marinus</name>
    <dbReference type="NCBI Taxonomy" id="555512"/>
    <lineage>
        <taxon>Bacteria</taxon>
        <taxon>Pseudomonadati</taxon>
        <taxon>Pseudomonadota</taxon>
        <taxon>Alphaproteobacteria</taxon>
        <taxon>Rhodobacterales</taxon>
        <taxon>Roseobacteraceae</taxon>
        <taxon>Salipiger</taxon>
    </lineage>
</organism>
<dbReference type="Proteomes" id="UP000199093">
    <property type="component" value="Unassembled WGS sequence"/>
</dbReference>
<proteinExistence type="inferred from homology"/>
<evidence type="ECO:0000256" key="3">
    <source>
        <dbReference type="ARBA" id="ARBA00022679"/>
    </source>
</evidence>
<evidence type="ECO:0000313" key="5">
    <source>
        <dbReference type="Proteomes" id="UP000199093"/>
    </source>
</evidence>
<dbReference type="InterPro" id="IPR038601">
    <property type="entry name" value="MttB-like_sf"/>
</dbReference>
<dbReference type="STRING" id="555512.SAMN04487993_102841"/>
<sequence>MADALMTRDDTPHGLLDDGTLRQIEAVADRLLAEVGVNFINSPDALARWSAAGAQIEGERVRLAPELVASLCAKAPARFVQTARTPDRSVEIGGKTPVMAPVYGPIFVQDAARGRRFATLLDFRDFVKLAQMAPALNHSGGTICEPTDVPVNSRHLDMLLAHMTLSDKPFMGAVTEPAHVRDSLDMARILFGPALEDGLTVLAALISVGSPLCFDETMTKALELYAAANQACIVAPFLLPGATAPETVGGTLAQMLAEVRAGVAYAQLIRPGAPVIFGPFVASVDAAGGAARFDTAEAVQITRGAGQLARRMGIPFRCGGALTGAALPDAQAGYEAARGLAETQAAGVDFILHACGWLDGGLVADFEKFVMDANQLETDLQVPSHSVAEEGAAALDLIRDIGPGGHFVGRGAAAEDPGGAAETGDAMERASAQVRHWLDSHNVPPLPEDVETALRAFVARRKAEIGPEI</sequence>
<keyword evidence="2 4" id="KW-0489">Methyltransferase</keyword>
<dbReference type="Pfam" id="PF06253">
    <property type="entry name" value="MTTB"/>
    <property type="match status" value="1"/>
</dbReference>
<evidence type="ECO:0000256" key="2">
    <source>
        <dbReference type="ARBA" id="ARBA00022603"/>
    </source>
</evidence>
<keyword evidence="5" id="KW-1185">Reference proteome</keyword>
<dbReference type="GO" id="GO:0015948">
    <property type="term" value="P:methanogenesis"/>
    <property type="evidence" value="ECO:0007669"/>
    <property type="project" value="InterPro"/>
</dbReference>
<dbReference type="GO" id="GO:0032259">
    <property type="term" value="P:methylation"/>
    <property type="evidence" value="ECO:0007669"/>
    <property type="project" value="UniProtKB-KW"/>
</dbReference>
<evidence type="ECO:0000256" key="1">
    <source>
        <dbReference type="ARBA" id="ARBA00007137"/>
    </source>
</evidence>
<evidence type="ECO:0000313" key="4">
    <source>
        <dbReference type="EMBL" id="SDJ37522.1"/>
    </source>
</evidence>
<dbReference type="AlphaFoldDB" id="A0A1G8T7J5"/>
<accession>A0A1G8T7J5</accession>
<dbReference type="GO" id="GO:0008168">
    <property type="term" value="F:methyltransferase activity"/>
    <property type="evidence" value="ECO:0007669"/>
    <property type="project" value="UniProtKB-KW"/>
</dbReference>